<dbReference type="Gene3D" id="3.30.420.10">
    <property type="entry name" value="Ribonuclease H-like superfamily/Ribonuclease H"/>
    <property type="match status" value="1"/>
</dbReference>
<reference evidence="1" key="1">
    <citation type="submission" date="2017-02" db="UniProtKB">
        <authorList>
            <consortium name="WormBaseParasite"/>
        </authorList>
    </citation>
    <scope>IDENTIFICATION</scope>
</reference>
<protein>
    <submittedName>
        <fullName evidence="1">Integrase catalytic domain-containing protein</fullName>
    </submittedName>
</protein>
<sequence length="140" mass="16544">LWGFEQISTPPYHPNSNGDAERFVQTFESLLYKGLRSNRIMRCGTFYLNKTTLTLHRATRKSPAEMLQGRNLRTTLDIIKIGQKEKPLSGYAANMKQVYDKGKRERYFRIGQEVYVRNYGNTRDRWISRIVVKKLWSEHL</sequence>
<dbReference type="PANTHER" id="PTHR37984">
    <property type="entry name" value="PROTEIN CBG26694"/>
    <property type="match status" value="1"/>
</dbReference>
<dbReference type="WBParaSite" id="NBR_0001564701-mRNA-1">
    <property type="protein sequence ID" value="NBR_0001564701-mRNA-1"/>
    <property type="gene ID" value="NBR_0001564701"/>
</dbReference>
<dbReference type="PANTHER" id="PTHR37984:SF5">
    <property type="entry name" value="PROTEIN NYNRIN-LIKE"/>
    <property type="match status" value="1"/>
</dbReference>
<organism evidence="1">
    <name type="scientific">Nippostrongylus brasiliensis</name>
    <name type="common">Rat hookworm</name>
    <dbReference type="NCBI Taxonomy" id="27835"/>
    <lineage>
        <taxon>Eukaryota</taxon>
        <taxon>Metazoa</taxon>
        <taxon>Ecdysozoa</taxon>
        <taxon>Nematoda</taxon>
        <taxon>Chromadorea</taxon>
        <taxon>Rhabditida</taxon>
        <taxon>Rhabditina</taxon>
        <taxon>Rhabditomorpha</taxon>
        <taxon>Strongyloidea</taxon>
        <taxon>Heligmosomidae</taxon>
        <taxon>Nippostrongylus</taxon>
    </lineage>
</organism>
<dbReference type="InterPro" id="IPR050951">
    <property type="entry name" value="Retrovirus_Pol_polyprotein"/>
</dbReference>
<name>A0A0N4YFU7_NIPBR</name>
<dbReference type="SUPFAM" id="SSF53098">
    <property type="entry name" value="Ribonuclease H-like"/>
    <property type="match status" value="1"/>
</dbReference>
<dbReference type="AlphaFoldDB" id="A0A0N4YFU7"/>
<dbReference type="InterPro" id="IPR036397">
    <property type="entry name" value="RNaseH_sf"/>
</dbReference>
<evidence type="ECO:0000313" key="1">
    <source>
        <dbReference type="WBParaSite" id="NBR_0001564701-mRNA-1"/>
    </source>
</evidence>
<accession>A0A0N4YFU7</accession>
<dbReference type="InterPro" id="IPR012337">
    <property type="entry name" value="RNaseH-like_sf"/>
</dbReference>
<dbReference type="GO" id="GO:0003676">
    <property type="term" value="F:nucleic acid binding"/>
    <property type="evidence" value="ECO:0007669"/>
    <property type="project" value="InterPro"/>
</dbReference>
<proteinExistence type="predicted"/>